<dbReference type="Proteomes" id="UP001596169">
    <property type="component" value="Unassembled WGS sequence"/>
</dbReference>
<sequence length="76" mass="8755">MSAKLLFLAFIISLSFMTSPPDSLSKEAWVLASIYLAAIIGLVSKPYPENSLFICIRWLHYPLWRRGRANYFCGWL</sequence>
<keyword evidence="4" id="KW-0472">Membrane</keyword>
<evidence type="ECO:0000256" key="3">
    <source>
        <dbReference type="ARBA" id="ARBA00022989"/>
    </source>
</evidence>
<dbReference type="EMBL" id="JBHSRG010000011">
    <property type="protein sequence ID" value="MFC6123167.1"/>
    <property type="molecule type" value="Genomic_DNA"/>
</dbReference>
<keyword evidence="3" id="KW-1133">Transmembrane helix</keyword>
<evidence type="ECO:0000313" key="5">
    <source>
        <dbReference type="EMBL" id="MFC6123167.1"/>
    </source>
</evidence>
<organism evidence="5 6">
    <name type="scientific">Citrobacter bitternis</name>
    <dbReference type="NCBI Taxonomy" id="1585982"/>
    <lineage>
        <taxon>Bacteria</taxon>
        <taxon>Pseudomonadati</taxon>
        <taxon>Pseudomonadota</taxon>
        <taxon>Gammaproteobacteria</taxon>
        <taxon>Enterobacterales</taxon>
        <taxon>Enterobacteriaceae</taxon>
        <taxon>Citrobacter</taxon>
    </lineage>
</organism>
<proteinExistence type="predicted"/>
<evidence type="ECO:0000256" key="2">
    <source>
        <dbReference type="ARBA" id="ARBA00022692"/>
    </source>
</evidence>
<dbReference type="InterPro" id="IPR001898">
    <property type="entry name" value="SLC13A/DASS"/>
</dbReference>
<evidence type="ECO:0000313" key="6">
    <source>
        <dbReference type="Proteomes" id="UP001596169"/>
    </source>
</evidence>
<keyword evidence="2" id="KW-0812">Transmembrane</keyword>
<reference evidence="6" key="1">
    <citation type="journal article" date="2019" name="Int. J. Syst. Evol. Microbiol.">
        <title>The Global Catalogue of Microorganisms (GCM) 10K type strain sequencing project: providing services to taxonomists for standard genome sequencing and annotation.</title>
        <authorList>
            <consortium name="The Broad Institute Genomics Platform"/>
            <consortium name="The Broad Institute Genome Sequencing Center for Infectious Disease"/>
            <person name="Wu L."/>
            <person name="Ma J."/>
        </authorList>
    </citation>
    <scope>NUCLEOTIDE SEQUENCE [LARGE SCALE GENOMIC DNA]</scope>
    <source>
        <strain evidence="6">JCM30009</strain>
    </source>
</reference>
<protein>
    <submittedName>
        <fullName evidence="5">Anion permease</fullName>
    </submittedName>
</protein>
<dbReference type="RefSeq" id="WP_108701890.1">
    <property type="nucleotide sequence ID" value="NZ_JBHSRG010000011.1"/>
</dbReference>
<keyword evidence="6" id="KW-1185">Reference proteome</keyword>
<accession>A0ABW1Q441</accession>
<evidence type="ECO:0000256" key="4">
    <source>
        <dbReference type="ARBA" id="ARBA00023136"/>
    </source>
</evidence>
<evidence type="ECO:0000256" key="1">
    <source>
        <dbReference type="ARBA" id="ARBA00004141"/>
    </source>
</evidence>
<gene>
    <name evidence="5" type="ORF">ACFPZP_19145</name>
</gene>
<comment type="caution">
    <text evidence="5">The sequence shown here is derived from an EMBL/GenBank/DDBJ whole genome shotgun (WGS) entry which is preliminary data.</text>
</comment>
<name>A0ABW1Q441_9ENTR</name>
<dbReference type="Pfam" id="PF00939">
    <property type="entry name" value="Na_sulph_symp"/>
    <property type="match status" value="1"/>
</dbReference>
<comment type="subcellular location">
    <subcellularLocation>
        <location evidence="1">Membrane</location>
        <topology evidence="1">Multi-pass membrane protein</topology>
    </subcellularLocation>
</comment>